<evidence type="ECO:0000256" key="1">
    <source>
        <dbReference type="ARBA" id="ARBA00023224"/>
    </source>
</evidence>
<dbReference type="RefSeq" id="WP_008678213.1">
    <property type="nucleotide sequence ID" value="NZ_CABKOG010000003.1"/>
</dbReference>
<dbReference type="GO" id="GO:0007165">
    <property type="term" value="P:signal transduction"/>
    <property type="evidence" value="ECO:0007669"/>
    <property type="project" value="UniProtKB-KW"/>
</dbReference>
<dbReference type="PROSITE" id="PS50885">
    <property type="entry name" value="HAMP"/>
    <property type="match status" value="1"/>
</dbReference>
<evidence type="ECO:0000313" key="8">
    <source>
        <dbReference type="EMBL" id="MDC4239214.1"/>
    </source>
</evidence>
<dbReference type="Pfam" id="PF00672">
    <property type="entry name" value="HAMP"/>
    <property type="match status" value="1"/>
</dbReference>
<accession>A0A9X4AYW4</accession>
<dbReference type="SUPFAM" id="SSF58104">
    <property type="entry name" value="Methyl-accepting chemotaxis protein (MCP) signaling domain"/>
    <property type="match status" value="1"/>
</dbReference>
<gene>
    <name evidence="8" type="ORF">NE398_03360</name>
</gene>
<dbReference type="PANTHER" id="PTHR32089">
    <property type="entry name" value="METHYL-ACCEPTING CHEMOTAXIS PROTEIN MCPB"/>
    <property type="match status" value="1"/>
</dbReference>
<keyword evidence="1 3" id="KW-0807">Transducer</keyword>
<reference evidence="8" key="1">
    <citation type="submission" date="2022-05" db="EMBL/GenBank/DDBJ databases">
        <title>Draft genome sequence of Clostridium tertium strain CP3 isolated from Peru.</title>
        <authorList>
            <person name="Hurtado R."/>
            <person name="Lima L."/>
            <person name="Sousa T."/>
            <person name="Jaiswal A.K."/>
            <person name="Tiwari S."/>
            <person name="Maturrano L."/>
            <person name="Brenig B."/>
            <person name="Azevedo V."/>
        </authorList>
    </citation>
    <scope>NUCLEOTIDE SEQUENCE</scope>
    <source>
        <strain evidence="8">CP3</strain>
    </source>
</reference>
<dbReference type="InterPro" id="IPR004090">
    <property type="entry name" value="Chemotax_Me-accpt_rcpt"/>
</dbReference>
<keyword evidence="5" id="KW-0812">Transmembrane</keyword>
<dbReference type="Proteomes" id="UP001141183">
    <property type="component" value="Unassembled WGS sequence"/>
</dbReference>
<keyword evidence="9" id="KW-1185">Reference proteome</keyword>
<feature type="domain" description="HAMP" evidence="7">
    <location>
        <begin position="232"/>
        <end position="284"/>
    </location>
</feature>
<dbReference type="SMART" id="SM00283">
    <property type="entry name" value="MA"/>
    <property type="match status" value="1"/>
</dbReference>
<dbReference type="PANTHER" id="PTHR32089:SF112">
    <property type="entry name" value="LYSOZYME-LIKE PROTEIN-RELATED"/>
    <property type="match status" value="1"/>
</dbReference>
<dbReference type="GO" id="GO:0004888">
    <property type="term" value="F:transmembrane signaling receptor activity"/>
    <property type="evidence" value="ECO:0007669"/>
    <property type="project" value="InterPro"/>
</dbReference>
<evidence type="ECO:0000256" key="3">
    <source>
        <dbReference type="PROSITE-ProRule" id="PRU00284"/>
    </source>
</evidence>
<evidence type="ECO:0000259" key="6">
    <source>
        <dbReference type="PROSITE" id="PS50111"/>
    </source>
</evidence>
<dbReference type="PROSITE" id="PS50111">
    <property type="entry name" value="CHEMOTAXIS_TRANSDUC_2"/>
    <property type="match status" value="1"/>
</dbReference>
<keyword evidence="5" id="KW-0472">Membrane</keyword>
<evidence type="ECO:0000256" key="2">
    <source>
        <dbReference type="ARBA" id="ARBA00029447"/>
    </source>
</evidence>
<evidence type="ECO:0000256" key="5">
    <source>
        <dbReference type="SAM" id="Phobius"/>
    </source>
</evidence>
<dbReference type="InterPro" id="IPR003660">
    <property type="entry name" value="HAMP_dom"/>
</dbReference>
<dbReference type="GO" id="GO:0006935">
    <property type="term" value="P:chemotaxis"/>
    <property type="evidence" value="ECO:0007669"/>
    <property type="project" value="InterPro"/>
</dbReference>
<dbReference type="EMBL" id="JAMRYU010000002">
    <property type="protein sequence ID" value="MDC4239214.1"/>
    <property type="molecule type" value="Genomic_DNA"/>
</dbReference>
<dbReference type="PRINTS" id="PR00260">
    <property type="entry name" value="CHEMTRNSDUCR"/>
</dbReference>
<dbReference type="InterPro" id="IPR004089">
    <property type="entry name" value="MCPsignal_dom"/>
</dbReference>
<protein>
    <submittedName>
        <fullName evidence="8">Methyl-accepting chemotaxis protein</fullName>
    </submittedName>
</protein>
<evidence type="ECO:0000259" key="7">
    <source>
        <dbReference type="PROSITE" id="PS50885"/>
    </source>
</evidence>
<feature type="transmembrane region" description="Helical" evidence="5">
    <location>
        <begin position="37"/>
        <end position="60"/>
    </location>
</feature>
<dbReference type="AlphaFoldDB" id="A0A9X4AYW4"/>
<feature type="domain" description="Methyl-accepting transducer" evidence="6">
    <location>
        <begin position="303"/>
        <end position="543"/>
    </location>
</feature>
<evidence type="ECO:0000313" key="9">
    <source>
        <dbReference type="Proteomes" id="UP001141183"/>
    </source>
</evidence>
<comment type="caution">
    <text evidence="8">The sequence shown here is derived from an EMBL/GenBank/DDBJ whole genome shotgun (WGS) entry which is preliminary data.</text>
</comment>
<dbReference type="GO" id="GO:0016020">
    <property type="term" value="C:membrane"/>
    <property type="evidence" value="ECO:0007669"/>
    <property type="project" value="InterPro"/>
</dbReference>
<evidence type="ECO:0000256" key="4">
    <source>
        <dbReference type="SAM" id="MobiDB-lite"/>
    </source>
</evidence>
<keyword evidence="5" id="KW-1133">Transmembrane helix</keyword>
<dbReference type="SMART" id="SM00304">
    <property type="entry name" value="HAMP"/>
    <property type="match status" value="1"/>
</dbReference>
<feature type="region of interest" description="Disordered" evidence="4">
    <location>
        <begin position="1"/>
        <end position="29"/>
    </location>
</feature>
<dbReference type="CDD" id="cd06225">
    <property type="entry name" value="HAMP"/>
    <property type="match status" value="1"/>
</dbReference>
<proteinExistence type="inferred from homology"/>
<dbReference type="Gene3D" id="1.10.287.950">
    <property type="entry name" value="Methyl-accepting chemotaxis protein"/>
    <property type="match status" value="1"/>
</dbReference>
<name>A0A9X4AYW4_9CLOT</name>
<feature type="transmembrane region" description="Helical" evidence="5">
    <location>
        <begin position="208"/>
        <end position="230"/>
    </location>
</feature>
<comment type="similarity">
    <text evidence="2">Belongs to the methyl-accepting chemotaxis (MCP) protein family.</text>
</comment>
<dbReference type="Pfam" id="PF00015">
    <property type="entry name" value="MCPsignal"/>
    <property type="match status" value="1"/>
</dbReference>
<organism evidence="8 9">
    <name type="scientific">Clostridium tertium</name>
    <dbReference type="NCBI Taxonomy" id="1559"/>
    <lineage>
        <taxon>Bacteria</taxon>
        <taxon>Bacillati</taxon>
        <taxon>Bacillota</taxon>
        <taxon>Clostridia</taxon>
        <taxon>Eubacteriales</taxon>
        <taxon>Clostridiaceae</taxon>
        <taxon>Clostridium</taxon>
    </lineage>
</organism>
<sequence>MKKRGLRKNNKEHKKVKENKSSKKRSKKRASTIGKKIFSITVTVTVIAMIILLSINILMFNRLLNSIEKDVLARGKNIKGSISTGDISAIMQDKTTGSYDYKKLKNDLSNAKSNENVIYAAILTKTNNENAEIIVDTESNLLNFGKKIVLNDELHKVFAGEVISTEVKEKKNTLIKSYYPIIGVSGRIDAILEVREDITEIINVKEVILIQLGILAIILIIVYSIVSYALSKSINRGVKKVIDGLVTISEGNLTKVVDVNSNDEIKLIADYINVLQEKISKMINQIIISSNKETINIEKLSNSSKEMAAASEEVTATIQEVDSNIYIQNEDTKEISNLLNGFGVSIQEIKELINETNYLLSNVNNQLSRNKEDLIMLQNSKIDIQNSSLYMNDELKNLYYSLEKIKNIAIFIDSIADQTNLLALNASIEAARVGEAGKGFAVVANEIRKLAEEVKSSSLDIDKLLTDVIKEGNDVKETSNVMNFKLEKQYGVIDNSIVSFKDIVDKIIEIVPKMTDVNNKMDKVSSEKNTIIDSIEKSRVLLGEISRSSEEIKTFSSELSIMAQGVAEVGEELNNNASEKNIEINKFKIK</sequence>